<proteinExistence type="predicted"/>
<gene>
    <name evidence="1" type="ORF">LX95_01051</name>
</gene>
<comment type="caution">
    <text evidence="1">The sequence shown here is derived from an EMBL/GenBank/DDBJ whole genome shotgun (WGS) entry which is preliminary data.</text>
</comment>
<name>A0A2W7I7U2_9FLAO</name>
<organism evidence="1 2">
    <name type="scientific">Mesonia algae</name>
    <dbReference type="NCBI Taxonomy" id="213248"/>
    <lineage>
        <taxon>Bacteria</taxon>
        <taxon>Pseudomonadati</taxon>
        <taxon>Bacteroidota</taxon>
        <taxon>Flavobacteriia</taxon>
        <taxon>Flavobacteriales</taxon>
        <taxon>Flavobacteriaceae</taxon>
        <taxon>Mesonia</taxon>
    </lineage>
</organism>
<sequence length="73" mass="8481">MGEIQYAEISKSKEHYEVIFKTKEGKFSSFYIQNTSTINVGFLAFKKAIFTLFKNPNKKDYLLPFIEDSVFGL</sequence>
<dbReference type="AlphaFoldDB" id="A0A2W7I7U2"/>
<dbReference type="Proteomes" id="UP000249542">
    <property type="component" value="Unassembled WGS sequence"/>
</dbReference>
<protein>
    <submittedName>
        <fullName evidence="1">Uncharacterized protein</fullName>
    </submittedName>
</protein>
<evidence type="ECO:0000313" key="2">
    <source>
        <dbReference type="Proteomes" id="UP000249542"/>
    </source>
</evidence>
<accession>A0A2W7I7U2</accession>
<reference evidence="1 2" key="1">
    <citation type="submission" date="2018-06" db="EMBL/GenBank/DDBJ databases">
        <title>Genomic Encyclopedia of Archaeal and Bacterial Type Strains, Phase II (KMG-II): from individual species to whole genera.</title>
        <authorList>
            <person name="Goeker M."/>
        </authorList>
    </citation>
    <scope>NUCLEOTIDE SEQUENCE [LARGE SCALE GENOMIC DNA]</scope>
    <source>
        <strain evidence="1 2">DSM 15361</strain>
    </source>
</reference>
<dbReference type="EMBL" id="QKYV01000002">
    <property type="protein sequence ID" value="PZW42734.1"/>
    <property type="molecule type" value="Genomic_DNA"/>
</dbReference>
<evidence type="ECO:0000313" key="1">
    <source>
        <dbReference type="EMBL" id="PZW42734.1"/>
    </source>
</evidence>
<keyword evidence="2" id="KW-1185">Reference proteome</keyword>